<accession>A0A2S6GQ24</accession>
<evidence type="ECO:0000313" key="3">
    <source>
        <dbReference type="Proteomes" id="UP000238071"/>
    </source>
</evidence>
<gene>
    <name evidence="2" type="ORF">B0F88_11453</name>
</gene>
<dbReference type="EMBL" id="PTIY01000014">
    <property type="protein sequence ID" value="PPK67306.1"/>
    <property type="molecule type" value="Genomic_DNA"/>
</dbReference>
<keyword evidence="1" id="KW-0812">Transmembrane</keyword>
<name>A0A2S6GQ24_9GAMM</name>
<reference evidence="2 3" key="1">
    <citation type="submission" date="2018-02" db="EMBL/GenBank/DDBJ databases">
        <title>Subsurface microbial communities from deep shales in Ohio and West Virginia, USA.</title>
        <authorList>
            <person name="Wrighton K."/>
        </authorList>
    </citation>
    <scope>NUCLEOTIDE SEQUENCE [LARGE SCALE GENOMIC DNA]</scope>
    <source>
        <strain evidence="2 3">OWC-G53F</strain>
    </source>
</reference>
<evidence type="ECO:0000256" key="1">
    <source>
        <dbReference type="SAM" id="Phobius"/>
    </source>
</evidence>
<feature type="transmembrane region" description="Helical" evidence="1">
    <location>
        <begin position="36"/>
        <end position="60"/>
    </location>
</feature>
<organism evidence="2 3">
    <name type="scientific">Methylobacter tundripaludum</name>
    <dbReference type="NCBI Taxonomy" id="173365"/>
    <lineage>
        <taxon>Bacteria</taxon>
        <taxon>Pseudomonadati</taxon>
        <taxon>Pseudomonadota</taxon>
        <taxon>Gammaproteobacteria</taxon>
        <taxon>Methylococcales</taxon>
        <taxon>Methylococcaceae</taxon>
        <taxon>Methylobacter</taxon>
    </lineage>
</organism>
<keyword evidence="1" id="KW-1133">Transmembrane helix</keyword>
<dbReference type="Proteomes" id="UP000238071">
    <property type="component" value="Unassembled WGS sequence"/>
</dbReference>
<dbReference type="AlphaFoldDB" id="A0A2S6GQ24"/>
<sequence length="65" mass="7647">MVYYKNRVLFIIIKREDEMDKMSEEDRKRILESPPIGTFALMSLVIGGMVVAWLFLYYGVFLPRG</sequence>
<proteinExistence type="predicted"/>
<evidence type="ECO:0000313" key="2">
    <source>
        <dbReference type="EMBL" id="PPK67306.1"/>
    </source>
</evidence>
<protein>
    <submittedName>
        <fullName evidence="2">Uncharacterized protein</fullName>
    </submittedName>
</protein>
<comment type="caution">
    <text evidence="2">The sequence shown here is derived from an EMBL/GenBank/DDBJ whole genome shotgun (WGS) entry which is preliminary data.</text>
</comment>
<keyword evidence="3" id="KW-1185">Reference proteome</keyword>
<keyword evidence="1" id="KW-0472">Membrane</keyword>